<feature type="signal peptide" evidence="1">
    <location>
        <begin position="1"/>
        <end position="18"/>
    </location>
</feature>
<evidence type="ECO:0000313" key="3">
    <source>
        <dbReference type="Proteomes" id="UP000683417"/>
    </source>
</evidence>
<organism evidence="2 3">
    <name type="scientific">Blumeria graminis f. sp. triticale</name>
    <dbReference type="NCBI Taxonomy" id="1689686"/>
    <lineage>
        <taxon>Eukaryota</taxon>
        <taxon>Fungi</taxon>
        <taxon>Dikarya</taxon>
        <taxon>Ascomycota</taxon>
        <taxon>Pezizomycotina</taxon>
        <taxon>Leotiomycetes</taxon>
        <taxon>Erysiphales</taxon>
        <taxon>Erysiphaceae</taxon>
        <taxon>Blumeria</taxon>
    </lineage>
</organism>
<evidence type="ECO:0000313" key="2">
    <source>
        <dbReference type="EMBL" id="CAD6500251.1"/>
    </source>
</evidence>
<keyword evidence="1" id="KW-0732">Signal</keyword>
<sequence>MRLKHIISTLVFAVGSLATYKSQEIITQFNCANQVYEIRDVENFVESAAAKLKLMSSNPQRQRTLEVYRPNHSHGVRELKRYKFPASNLINSQVPKFVIINEHGHLTDMAWGNNALNQCDNRRVELMKSDFPWDSDHQIKLWRSYTGTIRSNLKR</sequence>
<gene>
    <name evidence="2" type="ORF">BGTH12_LOCUS1609</name>
</gene>
<protein>
    <submittedName>
        <fullName evidence="2">BgTH12-07432</fullName>
    </submittedName>
</protein>
<dbReference type="Proteomes" id="UP000683417">
    <property type="component" value="Unassembled WGS sequence"/>
</dbReference>
<comment type="caution">
    <text evidence="2">The sequence shown here is derived from an EMBL/GenBank/DDBJ whole genome shotgun (WGS) entry which is preliminary data.</text>
</comment>
<evidence type="ECO:0000256" key="1">
    <source>
        <dbReference type="SAM" id="SignalP"/>
    </source>
</evidence>
<proteinExistence type="predicted"/>
<feature type="chain" id="PRO_5040927880" evidence="1">
    <location>
        <begin position="19"/>
        <end position="155"/>
    </location>
</feature>
<dbReference type="EMBL" id="CAJHIT010000003">
    <property type="protein sequence ID" value="CAD6500251.1"/>
    <property type="molecule type" value="Genomic_DNA"/>
</dbReference>
<name>A0A9W4CXE2_BLUGR</name>
<accession>A0A9W4CXE2</accession>
<reference evidence="2" key="1">
    <citation type="submission" date="2020-10" db="EMBL/GenBank/DDBJ databases">
        <authorList>
            <person name="Muller C M."/>
        </authorList>
    </citation>
    <scope>NUCLEOTIDE SEQUENCE</scope>
    <source>
        <strain evidence="2">THUN-12</strain>
    </source>
</reference>
<dbReference type="AlphaFoldDB" id="A0A9W4CXE2"/>